<organism evidence="3 4">
    <name type="scientific">Chryseobacterium kwangjuense</name>
    <dbReference type="NCBI Taxonomy" id="267125"/>
    <lineage>
        <taxon>Bacteria</taxon>
        <taxon>Pseudomonadati</taxon>
        <taxon>Bacteroidota</taxon>
        <taxon>Flavobacteriia</taxon>
        <taxon>Flavobacteriales</taxon>
        <taxon>Weeksellaceae</taxon>
        <taxon>Chryseobacterium group</taxon>
        <taxon>Chryseobacterium</taxon>
    </lineage>
</organism>
<evidence type="ECO:0000313" key="4">
    <source>
        <dbReference type="Proteomes" id="UP001634154"/>
    </source>
</evidence>
<evidence type="ECO:0000256" key="1">
    <source>
        <dbReference type="SAM" id="MobiDB-lite"/>
    </source>
</evidence>
<feature type="domain" description="FHA" evidence="2">
    <location>
        <begin position="85"/>
        <end position="143"/>
    </location>
</feature>
<dbReference type="Proteomes" id="UP001634154">
    <property type="component" value="Unassembled WGS sequence"/>
</dbReference>
<dbReference type="Gene3D" id="2.60.200.20">
    <property type="match status" value="1"/>
</dbReference>
<dbReference type="Pfam" id="PF00498">
    <property type="entry name" value="FHA"/>
    <property type="match status" value="1"/>
</dbReference>
<dbReference type="RefSeq" id="WP_409358196.1">
    <property type="nucleotide sequence ID" value="NZ_JBJXVJ010000005.1"/>
</dbReference>
<accession>A0ABW9K8C7</accession>
<dbReference type="InterPro" id="IPR000253">
    <property type="entry name" value="FHA_dom"/>
</dbReference>
<dbReference type="InterPro" id="IPR008984">
    <property type="entry name" value="SMAD_FHA_dom_sf"/>
</dbReference>
<sequence length="203" mass="23402">MSLNNKIIENPKANVKCPSCNEFFKPFELLTDEQKKEIEERANQPKENTDSPKNEIKFERKPVGWLVVHDEKTHSQTYDLYEGLQVVGKKSETLQCDIMIEIEDPYLSRNHFTIEARKSGNRVHYLLKDKQSANGTFVETKVMNGFTKQLRRLRDGEEIYIEDGAIIQAGDTKIIFKSQDSVNNKAKASELVKQQEIPKTVIL</sequence>
<keyword evidence="4" id="KW-1185">Reference proteome</keyword>
<evidence type="ECO:0000259" key="2">
    <source>
        <dbReference type="PROSITE" id="PS50006"/>
    </source>
</evidence>
<comment type="caution">
    <text evidence="3">The sequence shown here is derived from an EMBL/GenBank/DDBJ whole genome shotgun (WGS) entry which is preliminary data.</text>
</comment>
<proteinExistence type="predicted"/>
<reference evidence="3 4" key="1">
    <citation type="submission" date="2024-12" db="EMBL/GenBank/DDBJ databases">
        <title>Draft genome sequence of Chryseobacterium kwangjuense AG447.</title>
        <authorList>
            <person name="Cheptsov V.S."/>
            <person name="Belov A."/>
            <person name="Zavarzina A.G."/>
        </authorList>
    </citation>
    <scope>NUCLEOTIDE SEQUENCE [LARGE SCALE GENOMIC DNA]</scope>
    <source>
        <strain evidence="3 4">AG447</strain>
    </source>
</reference>
<dbReference type="PROSITE" id="PS50006">
    <property type="entry name" value="FHA_DOMAIN"/>
    <property type="match status" value="1"/>
</dbReference>
<dbReference type="EMBL" id="JBJXVJ010000005">
    <property type="protein sequence ID" value="MFN1219570.1"/>
    <property type="molecule type" value="Genomic_DNA"/>
</dbReference>
<evidence type="ECO:0000313" key="3">
    <source>
        <dbReference type="EMBL" id="MFN1219570.1"/>
    </source>
</evidence>
<dbReference type="SUPFAM" id="SSF49879">
    <property type="entry name" value="SMAD/FHA domain"/>
    <property type="match status" value="1"/>
</dbReference>
<protein>
    <submittedName>
        <fullName evidence="3">FHA domain-containing protein</fullName>
    </submittedName>
</protein>
<feature type="region of interest" description="Disordered" evidence="1">
    <location>
        <begin position="35"/>
        <end position="55"/>
    </location>
</feature>
<dbReference type="CDD" id="cd00060">
    <property type="entry name" value="FHA"/>
    <property type="match status" value="1"/>
</dbReference>
<name>A0ABW9K8C7_9FLAO</name>
<gene>
    <name evidence="3" type="ORF">ACKW6Q_21595</name>
</gene>